<dbReference type="RefSeq" id="WP_132831062.1">
    <property type="nucleotide sequence ID" value="NZ_SMFP01000016.1"/>
</dbReference>
<sequence>MRDDGSARLSLSYKGARQNGINRISYEISATDLVQLVLFEAAIGLRDALGAHRRGELALDGLVLKYGAGDRDLLSFDRQLGFSSQTAFCPLKEFHAAMAEVTESCLARAETSKHGASLKGSLAQCRIPETLLAGMSPDIADQILYRLREMALLILAEDVASRGSALARELRGRKTQKDAVEMIEAVLLSLVNEFVDDEDFRRDDCARLLEPSEKY</sequence>
<dbReference type="Proteomes" id="UP000294662">
    <property type="component" value="Unassembled WGS sequence"/>
</dbReference>
<protein>
    <submittedName>
        <fullName evidence="1">Uncharacterized protein</fullName>
    </submittedName>
</protein>
<reference evidence="1 2" key="1">
    <citation type="submission" date="2019-03" db="EMBL/GenBank/DDBJ databases">
        <authorList>
            <person name="Zhang S."/>
        </authorList>
    </citation>
    <scope>NUCLEOTIDE SEQUENCE [LARGE SCALE GENOMIC DNA]</scope>
    <source>
        <strain evidence="1 2">S4J41</strain>
    </source>
</reference>
<organism evidence="1 2">
    <name type="scientific">Antarcticimicrobium sediminis</name>
    <dbReference type="NCBI Taxonomy" id="2546227"/>
    <lineage>
        <taxon>Bacteria</taxon>
        <taxon>Pseudomonadati</taxon>
        <taxon>Pseudomonadota</taxon>
        <taxon>Alphaproteobacteria</taxon>
        <taxon>Rhodobacterales</taxon>
        <taxon>Paracoccaceae</taxon>
        <taxon>Antarcticimicrobium</taxon>
    </lineage>
</organism>
<evidence type="ECO:0000313" key="1">
    <source>
        <dbReference type="EMBL" id="TDE34910.1"/>
    </source>
</evidence>
<keyword evidence="2" id="KW-1185">Reference proteome</keyword>
<name>A0A4R5EKP0_9RHOB</name>
<proteinExistence type="predicted"/>
<dbReference type="EMBL" id="SMFP01000016">
    <property type="protein sequence ID" value="TDE34910.1"/>
    <property type="molecule type" value="Genomic_DNA"/>
</dbReference>
<evidence type="ECO:0000313" key="2">
    <source>
        <dbReference type="Proteomes" id="UP000294662"/>
    </source>
</evidence>
<dbReference type="OrthoDB" id="7847836at2"/>
<dbReference type="AlphaFoldDB" id="A0A4R5EKP0"/>
<accession>A0A4R5EKP0</accession>
<comment type="caution">
    <text evidence="1">The sequence shown here is derived from an EMBL/GenBank/DDBJ whole genome shotgun (WGS) entry which is preliminary data.</text>
</comment>
<gene>
    <name evidence="1" type="ORF">E1B25_18405</name>
</gene>